<dbReference type="EMBL" id="JYDW01000001">
    <property type="protein sequence ID" value="KRZ63484.1"/>
    <property type="molecule type" value="Genomic_DNA"/>
</dbReference>
<protein>
    <submittedName>
        <fullName evidence="1">Uncharacterized protein</fullName>
    </submittedName>
</protein>
<evidence type="ECO:0000313" key="1">
    <source>
        <dbReference type="EMBL" id="KRZ63484.1"/>
    </source>
</evidence>
<reference evidence="1 2" key="1">
    <citation type="submission" date="2015-05" db="EMBL/GenBank/DDBJ databases">
        <title>Evolution of Trichinella species and genotypes.</title>
        <authorList>
            <person name="Korhonen P.K."/>
            <person name="Edoardo P."/>
            <person name="Giuseppe L.R."/>
            <person name="Gasser R.B."/>
        </authorList>
    </citation>
    <scope>NUCLEOTIDE SEQUENCE [LARGE SCALE GENOMIC DNA]</scope>
    <source>
        <strain evidence="1">ISS10</strain>
    </source>
</reference>
<accession>A0A0V1LVR8</accession>
<gene>
    <name evidence="1" type="ORF">T02_12593</name>
</gene>
<organism evidence="1 2">
    <name type="scientific">Trichinella nativa</name>
    <dbReference type="NCBI Taxonomy" id="6335"/>
    <lineage>
        <taxon>Eukaryota</taxon>
        <taxon>Metazoa</taxon>
        <taxon>Ecdysozoa</taxon>
        <taxon>Nematoda</taxon>
        <taxon>Enoplea</taxon>
        <taxon>Dorylaimia</taxon>
        <taxon>Trichinellida</taxon>
        <taxon>Trichinellidae</taxon>
        <taxon>Trichinella</taxon>
    </lineage>
</organism>
<name>A0A0V1LVR8_9BILA</name>
<evidence type="ECO:0000313" key="2">
    <source>
        <dbReference type="Proteomes" id="UP000054721"/>
    </source>
</evidence>
<proteinExistence type="predicted"/>
<dbReference type="AlphaFoldDB" id="A0A0V1LVR8"/>
<sequence length="107" mass="12686">MQSKKRYLYIFVLNDEEQVILIHLNHHFFKWISKIKIMNSNQTNGAGKYKECSQGRQFIVEDASGENVFHTFDMLIMIVHMVDIFYKQSCFADNLLFSTTLDCKWPL</sequence>
<comment type="caution">
    <text evidence="1">The sequence shown here is derived from an EMBL/GenBank/DDBJ whole genome shotgun (WGS) entry which is preliminary data.</text>
</comment>
<dbReference type="Proteomes" id="UP000054721">
    <property type="component" value="Unassembled WGS sequence"/>
</dbReference>
<keyword evidence="2" id="KW-1185">Reference proteome</keyword>